<evidence type="ECO:0000313" key="2">
    <source>
        <dbReference type="EMBL" id="SEW00244.1"/>
    </source>
</evidence>
<feature type="compositionally biased region" description="Acidic residues" evidence="1">
    <location>
        <begin position="226"/>
        <end position="247"/>
    </location>
</feature>
<reference evidence="3" key="1">
    <citation type="submission" date="2016-10" db="EMBL/GenBank/DDBJ databases">
        <authorList>
            <person name="Varghese N."/>
        </authorList>
    </citation>
    <scope>NUCLEOTIDE SEQUENCE [LARGE SCALE GENOMIC DNA]</scope>
    <source>
        <strain evidence="3">CGMCC 1.12284</strain>
    </source>
</reference>
<dbReference type="EMBL" id="FOIS01000002">
    <property type="protein sequence ID" value="SEW00244.1"/>
    <property type="molecule type" value="Genomic_DNA"/>
</dbReference>
<name>A0A1I0NHH8_9EURY</name>
<gene>
    <name evidence="2" type="ORF">SAMN05216285_1685</name>
</gene>
<dbReference type="OrthoDB" id="205286at2157"/>
<dbReference type="Pfam" id="PF20127">
    <property type="entry name" value="DUF6517"/>
    <property type="match status" value="1"/>
</dbReference>
<accession>A0A1I0NHH8</accession>
<evidence type="ECO:0000256" key="1">
    <source>
        <dbReference type="SAM" id="MobiDB-lite"/>
    </source>
</evidence>
<organism evidence="2 3">
    <name type="scientific">Natrinema salifodinae</name>
    <dbReference type="NCBI Taxonomy" id="1202768"/>
    <lineage>
        <taxon>Archaea</taxon>
        <taxon>Methanobacteriati</taxon>
        <taxon>Methanobacteriota</taxon>
        <taxon>Stenosarchaea group</taxon>
        <taxon>Halobacteria</taxon>
        <taxon>Halobacteriales</taxon>
        <taxon>Natrialbaceae</taxon>
        <taxon>Natrinema</taxon>
    </lineage>
</organism>
<dbReference type="AlphaFoldDB" id="A0A1I0NHH8"/>
<keyword evidence="3" id="KW-1185">Reference proteome</keyword>
<proteinExistence type="predicted"/>
<dbReference type="InterPro" id="IPR045396">
    <property type="entry name" value="DUF6517"/>
</dbReference>
<dbReference type="eggNOG" id="arCOG06262">
    <property type="taxonomic scope" value="Archaea"/>
</dbReference>
<dbReference type="RefSeq" id="WP_049988681.1">
    <property type="nucleotide sequence ID" value="NZ_FOIS01000002.1"/>
</dbReference>
<dbReference type="PROSITE" id="PS51257">
    <property type="entry name" value="PROKAR_LIPOPROTEIN"/>
    <property type="match status" value="1"/>
</dbReference>
<protein>
    <submittedName>
        <fullName evidence="2">Uncharacterized protein</fullName>
    </submittedName>
</protein>
<sequence>MKRRHVIAGLGAAGLASLSGCLGVIGMDEHESAPAGVEAAAREDTGYEQTEIEPLPVERDVDIGPLTETVTVTNHMTKHEKEVDMGPLGSRRAAVFNVVTSPQVEIFGRELNPLEEMSPEELIELVRSNYDGIDNVSHDEDTDVTILEQSTTKSRFTADAEFDGQSVEVDVHVTEAVEAGEDLLVTIGVYPERLQMQEESNVQTLAEAVTTEVDEDASSSGSDNDGGSESDGGDESTEDDENTDGSDDDKSGDGSGNETDGNESDDGVLG</sequence>
<feature type="compositionally biased region" description="Acidic residues" evidence="1">
    <location>
        <begin position="260"/>
        <end position="270"/>
    </location>
</feature>
<evidence type="ECO:0000313" key="3">
    <source>
        <dbReference type="Proteomes" id="UP000183275"/>
    </source>
</evidence>
<feature type="region of interest" description="Disordered" evidence="1">
    <location>
        <begin position="210"/>
        <end position="270"/>
    </location>
</feature>
<dbReference type="Proteomes" id="UP000183275">
    <property type="component" value="Unassembled WGS sequence"/>
</dbReference>